<feature type="compositionally biased region" description="Low complexity" evidence="5">
    <location>
        <begin position="291"/>
        <end position="323"/>
    </location>
</feature>
<gene>
    <name evidence="7" type="ORF">LY90DRAFT_666421</name>
</gene>
<dbReference type="InterPro" id="IPR015943">
    <property type="entry name" value="WD40/YVTN_repeat-like_dom_sf"/>
</dbReference>
<accession>A0A1Y2ER15</accession>
<feature type="compositionally biased region" description="Acidic residues" evidence="5">
    <location>
        <begin position="59"/>
        <end position="68"/>
    </location>
</feature>
<dbReference type="InterPro" id="IPR052416">
    <property type="entry name" value="GTF3C_component"/>
</dbReference>
<sequence length="1082" mass="123035">MESDSSDVDEVDKSEKEILELQKLHFLNNGIELLNGNEYFKTRKTQLQNSNDNSNDFEFTFETDDNDDTLSNNDIANSHSNDNNKNNNDINEKENNSMEGVEPTQISVENYKAITNELAKIIIKTLETGFMVPLTKTIKKSYINYIKSQMKNNPNIKKEPNTISIINSPIVNDSSIDNNNNTNDNNNDNNKEDKNLIDDNSKGNKKKKNNKNTTKTNTVTTASVTTTTTTTTNTDKSTSKSTKNKKKNTSLDTNEGADGSANTEIIELPVPEIPKKRKRGRPPKNKKTGVSTSSAKASTSSTPVQTTSNQQSSKNKNSSSSSKITFYFNSSDGNSNSKRVSSEKSSLPTKSSKRRKTKASSSSDNQTTLNIQNYFVEHPKEKNSEDDSMKVDSISIIDNDEDSIDDKNISAVDAVKLFKCTSSSNAFKCFFPSCNKTFIKSKDLIQHLSTFYHDIALFIENRYIEKYCCGSGLEVLKLYKKLPLADNHYETPKKYNIVIINRKLDVTLFKELPIKLNLSRKGDISVPKKITITKNEKNKVYPPYPNRDYQIELKKDILEWKTMEYEHIRPKVKDFEIVTEKKIVQYTKFANQISVKFKYKSKMENSEVIDPFGSTSYKMNHPVFIFNSGGSVWGLDWCPIIGKQTQYLAVGGFQGTTDRHYVIGEKKSEKGCIQIWNVGKISDENNDDIQQPYLDLVLLHDYGYVSDLKWCPYGAYELESLFEEKKKKGDPNIKKDTLPRLGILAASFGDGSTKLFIIPHPHVLKKHIGVANDEPLYVNLAPILQFSHPDTSLWKCTWGHNKLLAVACTNGCIAVYNIKKLFNSNNINKDEISEPYLFFPAHDACVQKIEFYDEMKATRQHYWGKTIESENDIGNPSLLISCSNDGKLFVYDLKDPWTNCTLVRLRAFFITASWVPHLDSIILGTIDNDVRMLNLKESCEFDKNDQKHDEGINKPIGTKALTVHNGSLWDMECSKYNSYIISGGVDGKLKLANSYYWYKKKMKVFQTEIYQMEWDTKKNQLTFIEGFSNEEINIVNYKNSNSLVNFFPPEIAIQKVKWNLNKESTLWVASGLANGLVRIEFL</sequence>
<dbReference type="GO" id="GO:0006383">
    <property type="term" value="P:transcription by RNA polymerase III"/>
    <property type="evidence" value="ECO:0007669"/>
    <property type="project" value="TreeGrafter"/>
</dbReference>
<evidence type="ECO:0000313" key="8">
    <source>
        <dbReference type="Proteomes" id="UP000193920"/>
    </source>
</evidence>
<dbReference type="InterPro" id="IPR036322">
    <property type="entry name" value="WD40_repeat_dom_sf"/>
</dbReference>
<organism evidence="7 8">
    <name type="scientific">Neocallimastix californiae</name>
    <dbReference type="NCBI Taxonomy" id="1754190"/>
    <lineage>
        <taxon>Eukaryota</taxon>
        <taxon>Fungi</taxon>
        <taxon>Fungi incertae sedis</taxon>
        <taxon>Chytridiomycota</taxon>
        <taxon>Chytridiomycota incertae sedis</taxon>
        <taxon>Neocallimastigomycetes</taxon>
        <taxon>Neocallimastigales</taxon>
        <taxon>Neocallimastigaceae</taxon>
        <taxon>Neocallimastix</taxon>
    </lineage>
</organism>
<name>A0A1Y2ER15_9FUNG</name>
<dbReference type="EMBL" id="MCOG01000031">
    <property type="protein sequence ID" value="ORY73967.1"/>
    <property type="molecule type" value="Genomic_DNA"/>
</dbReference>
<evidence type="ECO:0000313" key="7">
    <source>
        <dbReference type="EMBL" id="ORY73967.1"/>
    </source>
</evidence>
<evidence type="ECO:0000256" key="5">
    <source>
        <dbReference type="SAM" id="MobiDB-lite"/>
    </source>
</evidence>
<feature type="compositionally biased region" description="Low complexity" evidence="5">
    <location>
        <begin position="334"/>
        <end position="350"/>
    </location>
</feature>
<feature type="compositionally biased region" description="Low complexity" evidence="5">
    <location>
        <begin position="170"/>
        <end position="188"/>
    </location>
</feature>
<dbReference type="Proteomes" id="UP000193920">
    <property type="component" value="Unassembled WGS sequence"/>
</dbReference>
<proteinExistence type="predicted"/>
<keyword evidence="2" id="KW-0804">Transcription</keyword>
<dbReference type="SMART" id="SM00320">
    <property type="entry name" value="WD40"/>
    <property type="match status" value="5"/>
</dbReference>
<dbReference type="GO" id="GO:0000127">
    <property type="term" value="C:transcription factor TFIIIC complex"/>
    <property type="evidence" value="ECO:0007669"/>
    <property type="project" value="TreeGrafter"/>
</dbReference>
<evidence type="ECO:0000256" key="2">
    <source>
        <dbReference type="ARBA" id="ARBA00023163"/>
    </source>
</evidence>
<keyword evidence="8" id="KW-1185">Reference proteome</keyword>
<dbReference type="STRING" id="1754190.A0A1Y2ER15"/>
<dbReference type="InterPro" id="IPR001680">
    <property type="entry name" value="WD40_rpt"/>
</dbReference>
<dbReference type="InterPro" id="IPR013087">
    <property type="entry name" value="Znf_C2H2_type"/>
</dbReference>
<feature type="compositionally biased region" description="Low complexity" evidence="5">
    <location>
        <begin position="211"/>
        <end position="241"/>
    </location>
</feature>
<dbReference type="OrthoDB" id="2153157at2759"/>
<dbReference type="PANTHER" id="PTHR15052:SF2">
    <property type="entry name" value="GENERAL TRANSCRIPTION FACTOR 3C POLYPEPTIDE 2"/>
    <property type="match status" value="1"/>
</dbReference>
<keyword evidence="4" id="KW-0863">Zinc-finger</keyword>
<keyword evidence="3" id="KW-0539">Nucleus</keyword>
<feature type="compositionally biased region" description="Basic residues" evidence="5">
    <location>
        <begin position="275"/>
        <end position="287"/>
    </location>
</feature>
<keyword evidence="4" id="KW-0479">Metal-binding</keyword>
<dbReference type="GO" id="GO:0008270">
    <property type="term" value="F:zinc ion binding"/>
    <property type="evidence" value="ECO:0007669"/>
    <property type="project" value="UniProtKB-KW"/>
</dbReference>
<dbReference type="PROSITE" id="PS00028">
    <property type="entry name" value="ZINC_FINGER_C2H2_1"/>
    <property type="match status" value="1"/>
</dbReference>
<feature type="region of interest" description="Disordered" evidence="5">
    <location>
        <begin position="48"/>
        <end position="102"/>
    </location>
</feature>
<comment type="caution">
    <text evidence="7">The sequence shown here is derived from an EMBL/GenBank/DDBJ whole genome shotgun (WGS) entry which is preliminary data.</text>
</comment>
<feature type="domain" description="C2H2-type" evidence="6">
    <location>
        <begin position="427"/>
        <end position="453"/>
    </location>
</feature>
<dbReference type="SUPFAM" id="SSF50978">
    <property type="entry name" value="WD40 repeat-like"/>
    <property type="match status" value="1"/>
</dbReference>
<evidence type="ECO:0000256" key="3">
    <source>
        <dbReference type="ARBA" id="ARBA00023242"/>
    </source>
</evidence>
<reference evidence="7 8" key="1">
    <citation type="submission" date="2016-08" db="EMBL/GenBank/DDBJ databases">
        <title>A Parts List for Fungal Cellulosomes Revealed by Comparative Genomics.</title>
        <authorList>
            <consortium name="DOE Joint Genome Institute"/>
            <person name="Haitjema C.H."/>
            <person name="Gilmore S.P."/>
            <person name="Henske J.K."/>
            <person name="Solomon K.V."/>
            <person name="De Groot R."/>
            <person name="Kuo A."/>
            <person name="Mondo S.J."/>
            <person name="Salamov A.A."/>
            <person name="Labutti K."/>
            <person name="Zhao Z."/>
            <person name="Chiniquy J."/>
            <person name="Barry K."/>
            <person name="Brewer H.M."/>
            <person name="Purvine S.O."/>
            <person name="Wright A.T."/>
            <person name="Boxma B."/>
            <person name="Van Alen T."/>
            <person name="Hackstein J.H."/>
            <person name="Baker S.E."/>
            <person name="Grigoriev I.V."/>
            <person name="O'Malley M.A."/>
        </authorList>
    </citation>
    <scope>NUCLEOTIDE SEQUENCE [LARGE SCALE GENOMIC DNA]</scope>
    <source>
        <strain evidence="7 8">G1</strain>
    </source>
</reference>
<evidence type="ECO:0000256" key="1">
    <source>
        <dbReference type="ARBA" id="ARBA00004123"/>
    </source>
</evidence>
<protein>
    <submittedName>
        <fullName evidence="7">WD40 repeat-like protein</fullName>
    </submittedName>
</protein>
<evidence type="ECO:0000259" key="6">
    <source>
        <dbReference type="PROSITE" id="PS50157"/>
    </source>
</evidence>
<comment type="subcellular location">
    <subcellularLocation>
        <location evidence="1">Nucleus</location>
    </subcellularLocation>
</comment>
<dbReference type="PANTHER" id="PTHR15052">
    <property type="entry name" value="RNA POLYMERASE III TRANSCRIPTION INITIATION FACTOR COMPLEX SUBUNIT"/>
    <property type="match status" value="1"/>
</dbReference>
<feature type="region of interest" description="Disordered" evidence="5">
    <location>
        <begin position="170"/>
        <end position="371"/>
    </location>
</feature>
<dbReference type="Gene3D" id="2.130.10.10">
    <property type="entry name" value="YVTN repeat-like/Quinoprotein amine dehydrogenase"/>
    <property type="match status" value="2"/>
</dbReference>
<keyword evidence="4" id="KW-0862">Zinc</keyword>
<feature type="compositionally biased region" description="Basic and acidic residues" evidence="5">
    <location>
        <begin position="189"/>
        <end position="202"/>
    </location>
</feature>
<dbReference type="AlphaFoldDB" id="A0A1Y2ER15"/>
<evidence type="ECO:0000256" key="4">
    <source>
        <dbReference type="PROSITE-ProRule" id="PRU00042"/>
    </source>
</evidence>
<feature type="compositionally biased region" description="Low complexity" evidence="5">
    <location>
        <begin position="69"/>
        <end position="89"/>
    </location>
</feature>
<dbReference type="GO" id="GO:0005634">
    <property type="term" value="C:nucleus"/>
    <property type="evidence" value="ECO:0007669"/>
    <property type="project" value="UniProtKB-SubCell"/>
</dbReference>
<dbReference type="PROSITE" id="PS50157">
    <property type="entry name" value="ZINC_FINGER_C2H2_2"/>
    <property type="match status" value="1"/>
</dbReference>